<evidence type="ECO:0000259" key="9">
    <source>
        <dbReference type="PROSITE" id="PS50261"/>
    </source>
</evidence>
<protein>
    <submittedName>
        <fullName evidence="10">G protein-coupled receptor</fullName>
    </submittedName>
</protein>
<keyword evidence="11" id="KW-1185">Reference proteome</keyword>
<keyword evidence="3 8" id="KW-1133">Transmembrane helix</keyword>
<dbReference type="InterPro" id="IPR022343">
    <property type="entry name" value="GCR1-cAMP_receptor"/>
</dbReference>
<keyword evidence="7" id="KW-0807">Transducer</keyword>
<dbReference type="Proteomes" id="UP001149090">
    <property type="component" value="Unassembled WGS sequence"/>
</dbReference>
<dbReference type="GO" id="GO:0007166">
    <property type="term" value="P:cell surface receptor signaling pathway"/>
    <property type="evidence" value="ECO:0007669"/>
    <property type="project" value="InterPro"/>
</dbReference>
<reference evidence="10" key="1">
    <citation type="submission" date="2022-10" db="EMBL/GenBank/DDBJ databases">
        <title>Novel sulphate-reducing endosymbionts in the free-living metamonad Anaeramoeba.</title>
        <authorList>
            <person name="Jerlstrom-Hultqvist J."/>
            <person name="Cepicka I."/>
            <person name="Gallot-Lavallee L."/>
            <person name="Salas-Leiva D."/>
            <person name="Curtis B.A."/>
            <person name="Zahonova K."/>
            <person name="Pipaliya S."/>
            <person name="Dacks J."/>
            <person name="Roger A.J."/>
        </authorList>
    </citation>
    <scope>NUCLEOTIDE SEQUENCE</scope>
    <source>
        <strain evidence="10">BMAN</strain>
    </source>
</reference>
<dbReference type="SUPFAM" id="SSF81321">
    <property type="entry name" value="Family A G protein-coupled receptor-like"/>
    <property type="match status" value="1"/>
</dbReference>
<proteinExistence type="predicted"/>
<comment type="subcellular location">
    <subcellularLocation>
        <location evidence="1">Membrane</location>
        <topology evidence="1">Multi-pass membrane protein</topology>
    </subcellularLocation>
</comment>
<evidence type="ECO:0000313" key="10">
    <source>
        <dbReference type="EMBL" id="KAJ5080043.1"/>
    </source>
</evidence>
<keyword evidence="6 10" id="KW-0675">Receptor</keyword>
<keyword evidence="5 8" id="KW-0472">Membrane</keyword>
<feature type="transmembrane region" description="Helical" evidence="8">
    <location>
        <begin position="70"/>
        <end position="92"/>
    </location>
</feature>
<evidence type="ECO:0000256" key="7">
    <source>
        <dbReference type="ARBA" id="ARBA00023224"/>
    </source>
</evidence>
<dbReference type="PANTHER" id="PTHR23112">
    <property type="entry name" value="G PROTEIN-COUPLED RECEPTOR 157-RELATED"/>
    <property type="match status" value="1"/>
</dbReference>
<dbReference type="PROSITE" id="PS50261">
    <property type="entry name" value="G_PROTEIN_RECEP_F2_4"/>
    <property type="match status" value="1"/>
</dbReference>
<feature type="transmembrane region" description="Helical" evidence="8">
    <location>
        <begin position="112"/>
        <end position="131"/>
    </location>
</feature>
<dbReference type="PRINTS" id="PR02001">
    <property type="entry name" value="GCR1CAMPR"/>
</dbReference>
<dbReference type="GO" id="GO:0005886">
    <property type="term" value="C:plasma membrane"/>
    <property type="evidence" value="ECO:0007669"/>
    <property type="project" value="TreeGrafter"/>
</dbReference>
<evidence type="ECO:0000256" key="4">
    <source>
        <dbReference type="ARBA" id="ARBA00023040"/>
    </source>
</evidence>
<dbReference type="PRINTS" id="PR02000">
    <property type="entry name" value="GCR1PLANT"/>
</dbReference>
<comment type="caution">
    <text evidence="10">The sequence shown here is derived from an EMBL/GenBank/DDBJ whole genome shotgun (WGS) entry which is preliminary data.</text>
</comment>
<feature type="transmembrane region" description="Helical" evidence="8">
    <location>
        <begin position="39"/>
        <end position="58"/>
    </location>
</feature>
<name>A0A9Q0LVW6_ANAIG</name>
<feature type="transmembrane region" description="Helical" evidence="8">
    <location>
        <begin position="151"/>
        <end position="175"/>
    </location>
</feature>
<dbReference type="GO" id="GO:0007189">
    <property type="term" value="P:adenylate cyclase-activating G protein-coupled receptor signaling pathway"/>
    <property type="evidence" value="ECO:0007669"/>
    <property type="project" value="TreeGrafter"/>
</dbReference>
<feature type="transmembrane region" description="Helical" evidence="8">
    <location>
        <begin position="196"/>
        <end position="218"/>
    </location>
</feature>
<keyword evidence="2 8" id="KW-0812">Transmembrane</keyword>
<dbReference type="PANTHER" id="PTHR23112:SF0">
    <property type="entry name" value="TRANSMEMBRANE PROTEIN 116"/>
    <property type="match status" value="1"/>
</dbReference>
<dbReference type="InterPro" id="IPR022340">
    <property type="entry name" value="GPCR_GCR1_put"/>
</dbReference>
<evidence type="ECO:0000256" key="2">
    <source>
        <dbReference type="ARBA" id="ARBA00022692"/>
    </source>
</evidence>
<evidence type="ECO:0000256" key="6">
    <source>
        <dbReference type="ARBA" id="ARBA00023170"/>
    </source>
</evidence>
<organism evidence="10 11">
    <name type="scientific">Anaeramoeba ignava</name>
    <name type="common">Anaerobic marine amoeba</name>
    <dbReference type="NCBI Taxonomy" id="1746090"/>
    <lineage>
        <taxon>Eukaryota</taxon>
        <taxon>Metamonada</taxon>
        <taxon>Anaeramoebidae</taxon>
        <taxon>Anaeramoeba</taxon>
    </lineage>
</organism>
<gene>
    <name evidence="10" type="ORF">M0811_14192</name>
</gene>
<dbReference type="EMBL" id="JAPDFW010000015">
    <property type="protein sequence ID" value="KAJ5080043.1"/>
    <property type="molecule type" value="Genomic_DNA"/>
</dbReference>
<evidence type="ECO:0000313" key="11">
    <source>
        <dbReference type="Proteomes" id="UP001149090"/>
    </source>
</evidence>
<evidence type="ECO:0000256" key="5">
    <source>
        <dbReference type="ARBA" id="ARBA00023136"/>
    </source>
</evidence>
<feature type="transmembrane region" description="Helical" evidence="8">
    <location>
        <begin position="238"/>
        <end position="258"/>
    </location>
</feature>
<evidence type="ECO:0000256" key="3">
    <source>
        <dbReference type="ARBA" id="ARBA00022989"/>
    </source>
</evidence>
<feature type="domain" description="G-protein coupled receptors family 2 profile 2" evidence="9">
    <location>
        <begin position="7"/>
        <end position="259"/>
    </location>
</feature>
<dbReference type="InterPro" id="IPR017981">
    <property type="entry name" value="GPCR_2-like_7TM"/>
</dbReference>
<evidence type="ECO:0000256" key="1">
    <source>
        <dbReference type="ARBA" id="ARBA00004141"/>
    </source>
</evidence>
<sequence>MTLEKAEEITTLFSSSLGIVSSLIIIIIFIYFKEYRLFYRKLVFILSIYDFFQSLSFLLPGKSNQTVCKIQALMTIIFGTIPSFWSAVISLVSYFKIVKEFTDQRLNKIQNLIHLFVLIPVVILVAVHLSFYDVNSSKTYWCSTENQVVLITFYLFVWIYGITCLVFYIITIVQLKRLFKLVSKGYYSANISQPNQFWIQVRMSLIPLVEFIVIIPATIGRLRDIINPSCSDIPTLDILHSILSISQGFWDFLIFIVFDPEIRKKIRDCCSSNQFEKYDSGFDIQSYQSKMQADLFIDDELDHKI</sequence>
<accession>A0A9Q0LVW6</accession>
<feature type="transmembrane region" description="Helical" evidence="8">
    <location>
        <begin position="12"/>
        <end position="32"/>
    </location>
</feature>
<dbReference type="AlphaFoldDB" id="A0A9Q0LVW6"/>
<dbReference type="GO" id="GO:0004930">
    <property type="term" value="F:G protein-coupled receptor activity"/>
    <property type="evidence" value="ECO:0007669"/>
    <property type="project" value="UniProtKB-KW"/>
</dbReference>
<dbReference type="Gene3D" id="1.20.1070.10">
    <property type="entry name" value="Rhodopsin 7-helix transmembrane proteins"/>
    <property type="match status" value="1"/>
</dbReference>
<keyword evidence="4" id="KW-0297">G-protein coupled receptor</keyword>
<evidence type="ECO:0000256" key="8">
    <source>
        <dbReference type="SAM" id="Phobius"/>
    </source>
</evidence>